<name>A0A974H5L2_XENLA</name>
<accession>A0A974H5L2</accession>
<dbReference type="EMBL" id="CM004481">
    <property type="protein sequence ID" value="OCT65704.1"/>
    <property type="molecule type" value="Genomic_DNA"/>
</dbReference>
<evidence type="ECO:0000313" key="2">
    <source>
        <dbReference type="Proteomes" id="UP000694892"/>
    </source>
</evidence>
<proteinExistence type="predicted"/>
<gene>
    <name evidence="1" type="ORF">XELAEV_18041943mg</name>
</gene>
<dbReference type="AlphaFoldDB" id="A0A974H5L2"/>
<evidence type="ECO:0000313" key="1">
    <source>
        <dbReference type="EMBL" id="OCT65704.1"/>
    </source>
</evidence>
<reference evidence="2" key="1">
    <citation type="journal article" date="2016" name="Nature">
        <title>Genome evolution in the allotetraploid frog Xenopus laevis.</title>
        <authorList>
            <person name="Session A.M."/>
            <person name="Uno Y."/>
            <person name="Kwon T."/>
            <person name="Chapman J.A."/>
            <person name="Toyoda A."/>
            <person name="Takahashi S."/>
            <person name="Fukui A."/>
            <person name="Hikosaka A."/>
            <person name="Suzuki A."/>
            <person name="Kondo M."/>
            <person name="van Heeringen S.J."/>
            <person name="Quigley I."/>
            <person name="Heinz S."/>
            <person name="Ogino H."/>
            <person name="Ochi H."/>
            <person name="Hellsten U."/>
            <person name="Lyons J.B."/>
            <person name="Simakov O."/>
            <person name="Putnam N."/>
            <person name="Stites J."/>
            <person name="Kuroki Y."/>
            <person name="Tanaka T."/>
            <person name="Michiue T."/>
            <person name="Watanabe M."/>
            <person name="Bogdanovic O."/>
            <person name="Lister R."/>
            <person name="Georgiou G."/>
            <person name="Paranjpe S.S."/>
            <person name="van Kruijsbergen I."/>
            <person name="Shu S."/>
            <person name="Carlson J."/>
            <person name="Kinoshita T."/>
            <person name="Ohta Y."/>
            <person name="Mawaribuchi S."/>
            <person name="Jenkins J."/>
            <person name="Grimwood J."/>
            <person name="Schmutz J."/>
            <person name="Mitros T."/>
            <person name="Mozaffari S.V."/>
            <person name="Suzuki Y."/>
            <person name="Haramoto Y."/>
            <person name="Yamamoto T.S."/>
            <person name="Takagi C."/>
            <person name="Heald R."/>
            <person name="Miller K."/>
            <person name="Haudenschild C."/>
            <person name="Kitzman J."/>
            <person name="Nakayama T."/>
            <person name="Izutsu Y."/>
            <person name="Robert J."/>
            <person name="Fortriede J."/>
            <person name="Burns K."/>
            <person name="Lotay V."/>
            <person name="Karimi K."/>
            <person name="Yasuoka Y."/>
            <person name="Dichmann D.S."/>
            <person name="Flajnik M.F."/>
            <person name="Houston D.W."/>
            <person name="Shendure J."/>
            <person name="DuPasquier L."/>
            <person name="Vize P.D."/>
            <person name="Zorn A.M."/>
            <person name="Ito M."/>
            <person name="Marcotte E.M."/>
            <person name="Wallingford J.B."/>
            <person name="Ito Y."/>
            <person name="Asashima M."/>
            <person name="Ueno N."/>
            <person name="Matsuda Y."/>
            <person name="Veenstra G.J."/>
            <person name="Fujiyama A."/>
            <person name="Harland R.M."/>
            <person name="Taira M."/>
            <person name="Rokhsar D.S."/>
        </authorList>
    </citation>
    <scope>NUCLEOTIDE SEQUENCE [LARGE SCALE GENOMIC DNA]</scope>
    <source>
        <strain evidence="2">J</strain>
    </source>
</reference>
<sequence>MDFIDNLSSKSKLVFKIHNSMSDAKLWSYLYNQCMVSNIQIDEGMSFSKLKHKISNVMLMTFPKFDKCRNLIENSHKANCSKFDQRNILFTRWLPMSLARKLPFFSSPEGHECNKFDRVKQLFLIVTGEIPSSELISRFKECNVQDDVFTFAAMFEKAYRLVMELNDVDQPTPQSMINEFVKKCTFLHPVSIICASSYNSFQEAVA</sequence>
<organism evidence="1 2">
    <name type="scientific">Xenopus laevis</name>
    <name type="common">African clawed frog</name>
    <dbReference type="NCBI Taxonomy" id="8355"/>
    <lineage>
        <taxon>Eukaryota</taxon>
        <taxon>Metazoa</taxon>
        <taxon>Chordata</taxon>
        <taxon>Craniata</taxon>
        <taxon>Vertebrata</taxon>
        <taxon>Euteleostomi</taxon>
        <taxon>Amphibia</taxon>
        <taxon>Batrachia</taxon>
        <taxon>Anura</taxon>
        <taxon>Pipoidea</taxon>
        <taxon>Pipidae</taxon>
        <taxon>Xenopodinae</taxon>
        <taxon>Xenopus</taxon>
        <taxon>Xenopus</taxon>
    </lineage>
</organism>
<protein>
    <submittedName>
        <fullName evidence="1">Uncharacterized protein</fullName>
    </submittedName>
</protein>
<dbReference type="Proteomes" id="UP000694892">
    <property type="component" value="Chromosome 8S"/>
</dbReference>